<organism evidence="1 2">
    <name type="scientific">Seiridium cardinale</name>
    <dbReference type="NCBI Taxonomy" id="138064"/>
    <lineage>
        <taxon>Eukaryota</taxon>
        <taxon>Fungi</taxon>
        <taxon>Dikarya</taxon>
        <taxon>Ascomycota</taxon>
        <taxon>Pezizomycotina</taxon>
        <taxon>Sordariomycetes</taxon>
        <taxon>Xylariomycetidae</taxon>
        <taxon>Amphisphaeriales</taxon>
        <taxon>Sporocadaceae</taxon>
        <taxon>Seiridium</taxon>
    </lineage>
</organism>
<accession>A0ABR2XUG7</accession>
<gene>
    <name evidence="1" type="ORF">SCAR479_06064</name>
</gene>
<evidence type="ECO:0000313" key="2">
    <source>
        <dbReference type="Proteomes" id="UP001465668"/>
    </source>
</evidence>
<protein>
    <submittedName>
        <fullName evidence="1">Uncharacterized protein</fullName>
    </submittedName>
</protein>
<dbReference type="Proteomes" id="UP001465668">
    <property type="component" value="Unassembled WGS sequence"/>
</dbReference>
<dbReference type="EMBL" id="JARVKM010000022">
    <property type="protein sequence ID" value="KAK9777335.1"/>
    <property type="molecule type" value="Genomic_DNA"/>
</dbReference>
<evidence type="ECO:0000313" key="1">
    <source>
        <dbReference type="EMBL" id="KAK9777335.1"/>
    </source>
</evidence>
<name>A0ABR2XUG7_9PEZI</name>
<proteinExistence type="predicted"/>
<comment type="caution">
    <text evidence="1">The sequence shown here is derived from an EMBL/GenBank/DDBJ whole genome shotgun (WGS) entry which is preliminary data.</text>
</comment>
<sequence length="134" mass="14397">MGATQAQQNHIPVVVIGVTRGTALATGDAFFVNTPYIVAAALDFTESPDPYQYSPTNLAIVLNCLHPRPRALVTGTAVPGDLLPAIDQAWTEYVNRWKVDGAWVALSKTHPSAGPPPPGTGEELMRQLKEKFGF</sequence>
<keyword evidence="2" id="KW-1185">Reference proteome</keyword>
<reference evidence="1 2" key="1">
    <citation type="submission" date="2024-02" db="EMBL/GenBank/DDBJ databases">
        <title>First draft genome assembly of two strains of Seiridium cardinale.</title>
        <authorList>
            <person name="Emiliani G."/>
            <person name="Scali E."/>
        </authorList>
    </citation>
    <scope>NUCLEOTIDE SEQUENCE [LARGE SCALE GENOMIC DNA]</scope>
    <source>
        <strain evidence="1 2">BM-138-000479</strain>
    </source>
</reference>